<feature type="region of interest" description="Disordered" evidence="6">
    <location>
        <begin position="560"/>
        <end position="592"/>
    </location>
</feature>
<proteinExistence type="predicted"/>
<feature type="transmembrane region" description="Helical" evidence="7">
    <location>
        <begin position="530"/>
        <end position="551"/>
    </location>
</feature>
<evidence type="ECO:0000256" key="5">
    <source>
        <dbReference type="ARBA" id="ARBA00023136"/>
    </source>
</evidence>
<evidence type="ECO:0000256" key="2">
    <source>
        <dbReference type="ARBA" id="ARBA00022448"/>
    </source>
</evidence>
<evidence type="ECO:0000313" key="10">
    <source>
        <dbReference type="Proteomes" id="UP001642482"/>
    </source>
</evidence>
<dbReference type="PROSITE" id="PS50850">
    <property type="entry name" value="MFS"/>
    <property type="match status" value="1"/>
</dbReference>
<feature type="transmembrane region" description="Helical" evidence="7">
    <location>
        <begin position="92"/>
        <end position="112"/>
    </location>
</feature>
<evidence type="ECO:0000256" key="3">
    <source>
        <dbReference type="ARBA" id="ARBA00022692"/>
    </source>
</evidence>
<feature type="transmembrane region" description="Helical" evidence="7">
    <location>
        <begin position="440"/>
        <end position="459"/>
    </location>
</feature>
<feature type="compositionally biased region" description="Polar residues" evidence="6">
    <location>
        <begin position="1"/>
        <end position="12"/>
    </location>
</feature>
<sequence>MTTLSGTASLQLPSAAVTASPRSSQDDVSINEFDSEDIGGIIAGPLPDVLLDDTKTNPASAWPAEPPSEESVPLPDEVPAKYSVYTLWEKRWIVLAVSAAAFFSPVTAQIYLPALNVIAADFGITATQVNLTMTTYMIFQGITPMFVGGLADGAGRRPAYMICFVVYIVANVGLAVCHNYASLLVVRMIQSAGSSSTIALCQAVVADIVTSAERGQYIGFTVLPTVLAPTVGPILGGVLSQYLGWRSIFWFLVISSTVMFVVLLLFLPETCRQIVGDGSIRPHPLYRTFWQLFSDWRAKRNYKKQKKHGQENGLERTVTRASSVRPPLKVKFPNPLRSLLMLFEKQIGILVGYNAIVFAGFYSISVAMPSQYALIYGYNDLVIGLMYIPMAAGSALTAFVMGPAMNWNYRRHARRLGLPVDKSRQTDLSQFPIERARLEVGIPLAVLATVVILCWGWVLEKRVSVAVPCVLNFFYGVGMIGFNNATSVLLIDVSPGHAGAAVAANNLARCLLGALFSAVIVPMINRLGVGWAFVLLGLLYAVFLPLMFLLMRNGIRYRQEQKEKDERRKQRRAAKRDEKESKEREQAGDSTA</sequence>
<feature type="transmembrane region" description="Helical" evidence="7">
    <location>
        <begin position="217"/>
        <end position="236"/>
    </location>
</feature>
<feature type="transmembrane region" description="Helical" evidence="7">
    <location>
        <begin position="248"/>
        <end position="267"/>
    </location>
</feature>
<keyword evidence="5 7" id="KW-0472">Membrane</keyword>
<keyword evidence="3 7" id="KW-0812">Transmembrane</keyword>
<evidence type="ECO:0000256" key="1">
    <source>
        <dbReference type="ARBA" id="ARBA00004141"/>
    </source>
</evidence>
<dbReference type="EMBL" id="CAWUHD010000020">
    <property type="protein sequence ID" value="CAK7216331.1"/>
    <property type="molecule type" value="Genomic_DNA"/>
</dbReference>
<comment type="subcellular location">
    <subcellularLocation>
        <location evidence="1">Membrane</location>
        <topology evidence="1">Multi-pass membrane protein</topology>
    </subcellularLocation>
</comment>
<dbReference type="CDD" id="cd17323">
    <property type="entry name" value="MFS_Tpo1_MDR_like"/>
    <property type="match status" value="1"/>
</dbReference>
<dbReference type="Gene3D" id="1.20.1250.20">
    <property type="entry name" value="MFS general substrate transporter like domains"/>
    <property type="match status" value="1"/>
</dbReference>
<dbReference type="Gene3D" id="1.20.1720.10">
    <property type="entry name" value="Multidrug resistance protein D"/>
    <property type="match status" value="1"/>
</dbReference>
<feature type="transmembrane region" description="Helical" evidence="7">
    <location>
        <begin position="381"/>
        <end position="405"/>
    </location>
</feature>
<dbReference type="Pfam" id="PF07690">
    <property type="entry name" value="MFS_1"/>
    <property type="match status" value="1"/>
</dbReference>
<feature type="compositionally biased region" description="Basic and acidic residues" evidence="6">
    <location>
        <begin position="575"/>
        <end position="592"/>
    </location>
</feature>
<feature type="transmembrane region" description="Helical" evidence="7">
    <location>
        <begin position="159"/>
        <end position="181"/>
    </location>
</feature>
<evidence type="ECO:0000256" key="4">
    <source>
        <dbReference type="ARBA" id="ARBA00022989"/>
    </source>
</evidence>
<evidence type="ECO:0000256" key="7">
    <source>
        <dbReference type="SAM" id="Phobius"/>
    </source>
</evidence>
<dbReference type="SUPFAM" id="SSF103473">
    <property type="entry name" value="MFS general substrate transporter"/>
    <property type="match status" value="1"/>
</dbReference>
<feature type="transmembrane region" description="Helical" evidence="7">
    <location>
        <begin position="503"/>
        <end position="524"/>
    </location>
</feature>
<keyword evidence="4 7" id="KW-1133">Transmembrane helix</keyword>
<dbReference type="PANTHER" id="PTHR23502">
    <property type="entry name" value="MAJOR FACILITATOR SUPERFAMILY"/>
    <property type="match status" value="1"/>
</dbReference>
<dbReference type="InterPro" id="IPR036259">
    <property type="entry name" value="MFS_trans_sf"/>
</dbReference>
<feature type="transmembrane region" description="Helical" evidence="7">
    <location>
        <begin position="465"/>
        <end position="491"/>
    </location>
</feature>
<feature type="region of interest" description="Disordered" evidence="6">
    <location>
        <begin position="1"/>
        <end position="28"/>
    </location>
</feature>
<accession>A0ABP0B9Y1</accession>
<evidence type="ECO:0000313" key="9">
    <source>
        <dbReference type="EMBL" id="CAK7216331.1"/>
    </source>
</evidence>
<dbReference type="InterPro" id="IPR011701">
    <property type="entry name" value="MFS"/>
</dbReference>
<keyword evidence="10" id="KW-1185">Reference proteome</keyword>
<evidence type="ECO:0000256" key="6">
    <source>
        <dbReference type="SAM" id="MobiDB-lite"/>
    </source>
</evidence>
<comment type="caution">
    <text evidence="9">The sequence shown here is derived from an EMBL/GenBank/DDBJ whole genome shotgun (WGS) entry which is preliminary data.</text>
</comment>
<protein>
    <recommendedName>
        <fullName evidence="8">Major facilitator superfamily (MFS) profile domain-containing protein</fullName>
    </recommendedName>
</protein>
<dbReference type="Proteomes" id="UP001642482">
    <property type="component" value="Unassembled WGS sequence"/>
</dbReference>
<dbReference type="InterPro" id="IPR020846">
    <property type="entry name" value="MFS_dom"/>
</dbReference>
<name>A0ABP0B9Y1_9PEZI</name>
<dbReference type="PANTHER" id="PTHR23502:SF51">
    <property type="entry name" value="QUINIDINE RESISTANCE PROTEIN 1-RELATED"/>
    <property type="match status" value="1"/>
</dbReference>
<evidence type="ECO:0000259" key="8">
    <source>
        <dbReference type="PROSITE" id="PS50850"/>
    </source>
</evidence>
<organism evidence="9 10">
    <name type="scientific">Sporothrix eucalyptigena</name>
    <dbReference type="NCBI Taxonomy" id="1812306"/>
    <lineage>
        <taxon>Eukaryota</taxon>
        <taxon>Fungi</taxon>
        <taxon>Dikarya</taxon>
        <taxon>Ascomycota</taxon>
        <taxon>Pezizomycotina</taxon>
        <taxon>Sordariomycetes</taxon>
        <taxon>Sordariomycetidae</taxon>
        <taxon>Ophiostomatales</taxon>
        <taxon>Ophiostomataceae</taxon>
        <taxon>Sporothrix</taxon>
    </lineage>
</organism>
<keyword evidence="2" id="KW-0813">Transport</keyword>
<gene>
    <name evidence="9" type="ORF">SEUCBS140593_002833</name>
</gene>
<reference evidence="9 10" key="1">
    <citation type="submission" date="2024-01" db="EMBL/GenBank/DDBJ databases">
        <authorList>
            <person name="Allen C."/>
            <person name="Tagirdzhanova G."/>
        </authorList>
    </citation>
    <scope>NUCLEOTIDE SEQUENCE [LARGE SCALE GENOMIC DNA]</scope>
</reference>
<feature type="domain" description="Major facilitator superfamily (MFS) profile" evidence="8">
    <location>
        <begin position="93"/>
        <end position="555"/>
    </location>
</feature>
<feature type="transmembrane region" description="Helical" evidence="7">
    <location>
        <begin position="347"/>
        <end position="369"/>
    </location>
</feature>